<accession>A0A4Q1HTI9</accession>
<dbReference type="AlphaFoldDB" id="A0A4Q1HTI9"/>
<sequence>MPDVRDEDPAIPTLTIPASPEAPVAPAQLPPLLTEVVARGEAHLPPDPVLRAALQAELEHMLAQALERAMTHVREEMEAELPAAVTRVVSRLRPG</sequence>
<dbReference type="OrthoDB" id="8636814at2"/>
<dbReference type="EMBL" id="PYAL01000001">
    <property type="protein sequence ID" value="RXN93155.1"/>
    <property type="molecule type" value="Genomic_DNA"/>
</dbReference>
<dbReference type="Proteomes" id="UP000290849">
    <property type="component" value="Unassembled WGS sequence"/>
</dbReference>
<evidence type="ECO:0000256" key="1">
    <source>
        <dbReference type="SAM" id="MobiDB-lite"/>
    </source>
</evidence>
<keyword evidence="3" id="KW-1185">Reference proteome</keyword>
<name>A0A4Q1HTI9_9BURK</name>
<evidence type="ECO:0000313" key="2">
    <source>
        <dbReference type="EMBL" id="RXN93155.1"/>
    </source>
</evidence>
<reference evidence="2 3" key="1">
    <citation type="journal article" date="2017" name="Int. J. Syst. Evol. Microbiol.">
        <title>Achromobacter aloeverae sp. nov., isolated from the root of Aloe vera (L.) Burm.f.</title>
        <authorList>
            <person name="Kuncharoen N."/>
            <person name="Muramatsu Y."/>
            <person name="Shibata C."/>
            <person name="Kamakura Y."/>
            <person name="Nakagawa Y."/>
            <person name="Tanasupawat S."/>
        </authorList>
    </citation>
    <scope>NUCLEOTIDE SEQUENCE [LARGE SCALE GENOMIC DNA]</scope>
    <source>
        <strain evidence="2 3">AVA-1</strain>
    </source>
</reference>
<evidence type="ECO:0008006" key="4">
    <source>
        <dbReference type="Google" id="ProtNLM"/>
    </source>
</evidence>
<evidence type="ECO:0000313" key="3">
    <source>
        <dbReference type="Proteomes" id="UP000290849"/>
    </source>
</evidence>
<gene>
    <name evidence="2" type="ORF">C7R54_05460</name>
</gene>
<dbReference type="RefSeq" id="WP_129149113.1">
    <property type="nucleotide sequence ID" value="NZ_JBHSDO010000006.1"/>
</dbReference>
<feature type="region of interest" description="Disordered" evidence="1">
    <location>
        <begin position="1"/>
        <end position="26"/>
    </location>
</feature>
<comment type="caution">
    <text evidence="2">The sequence shown here is derived from an EMBL/GenBank/DDBJ whole genome shotgun (WGS) entry which is preliminary data.</text>
</comment>
<proteinExistence type="predicted"/>
<protein>
    <recommendedName>
        <fullName evidence="4">DUF2486 domain-containing protein</fullName>
    </recommendedName>
</protein>
<organism evidence="2 3">
    <name type="scientific">Achromobacter aloeverae</name>
    <dbReference type="NCBI Taxonomy" id="1750518"/>
    <lineage>
        <taxon>Bacteria</taxon>
        <taxon>Pseudomonadati</taxon>
        <taxon>Pseudomonadota</taxon>
        <taxon>Betaproteobacteria</taxon>
        <taxon>Burkholderiales</taxon>
        <taxon>Alcaligenaceae</taxon>
        <taxon>Achromobacter</taxon>
    </lineage>
</organism>